<comment type="caution">
    <text evidence="2">The sequence shown here is derived from an EMBL/GenBank/DDBJ whole genome shotgun (WGS) entry which is preliminary data.</text>
</comment>
<dbReference type="Pfam" id="PF01408">
    <property type="entry name" value="GFO_IDH_MocA"/>
    <property type="match status" value="1"/>
</dbReference>
<evidence type="ECO:0000259" key="1">
    <source>
        <dbReference type="Pfam" id="PF01408"/>
    </source>
</evidence>
<sequence length="114" mass="12112">MTRTSSPVRAVVGGAGAVASGSHLPALTALRDRVTVEAIVDVRSERVERAADSWGIPRRYHELDRMLGEAAPEIAVVCTPPAAHRGSAAAALEASALGVVYEASRVRRDRSLRR</sequence>
<proteinExistence type="predicted"/>
<reference evidence="2 3" key="1">
    <citation type="submission" date="2020-04" db="EMBL/GenBank/DDBJ databases">
        <authorList>
            <person name="Klaysubun C."/>
            <person name="Duangmal K."/>
            <person name="Lipun K."/>
        </authorList>
    </citation>
    <scope>NUCLEOTIDE SEQUENCE [LARGE SCALE GENOMIC DNA]</scope>
    <source>
        <strain evidence="2 3">JCM 11839</strain>
    </source>
</reference>
<dbReference type="InterPro" id="IPR036291">
    <property type="entry name" value="NAD(P)-bd_dom_sf"/>
</dbReference>
<dbReference type="SUPFAM" id="SSF51735">
    <property type="entry name" value="NAD(P)-binding Rossmann-fold domains"/>
    <property type="match status" value="1"/>
</dbReference>
<accession>A0ABX1R5H3</accession>
<evidence type="ECO:0000313" key="2">
    <source>
        <dbReference type="EMBL" id="NMH75646.1"/>
    </source>
</evidence>
<keyword evidence="3" id="KW-1185">Reference proteome</keyword>
<dbReference type="Proteomes" id="UP001296706">
    <property type="component" value="Unassembled WGS sequence"/>
</dbReference>
<dbReference type="EMBL" id="JAAXKY010000001">
    <property type="protein sequence ID" value="NMH75646.1"/>
    <property type="molecule type" value="Genomic_DNA"/>
</dbReference>
<dbReference type="InterPro" id="IPR000683">
    <property type="entry name" value="Gfo/Idh/MocA-like_OxRdtase_N"/>
</dbReference>
<protein>
    <submittedName>
        <fullName evidence="2">Gfo/Idh/MocA family oxidoreductase</fullName>
    </submittedName>
</protein>
<dbReference type="RefSeq" id="WP_169393712.1">
    <property type="nucleotide sequence ID" value="NZ_BAAAJH010000033.1"/>
</dbReference>
<dbReference type="Gene3D" id="3.40.50.720">
    <property type="entry name" value="NAD(P)-binding Rossmann-like Domain"/>
    <property type="match status" value="1"/>
</dbReference>
<organism evidence="2 3">
    <name type="scientific">Pseudonocardia xinjiangensis</name>
    <dbReference type="NCBI Taxonomy" id="75289"/>
    <lineage>
        <taxon>Bacteria</taxon>
        <taxon>Bacillati</taxon>
        <taxon>Actinomycetota</taxon>
        <taxon>Actinomycetes</taxon>
        <taxon>Pseudonocardiales</taxon>
        <taxon>Pseudonocardiaceae</taxon>
        <taxon>Pseudonocardia</taxon>
    </lineage>
</organism>
<evidence type="ECO:0000313" key="3">
    <source>
        <dbReference type="Proteomes" id="UP001296706"/>
    </source>
</evidence>
<feature type="domain" description="Gfo/Idh/MocA-like oxidoreductase N-terminal" evidence="1">
    <location>
        <begin position="9"/>
        <end position="99"/>
    </location>
</feature>
<dbReference type="InterPro" id="IPR052515">
    <property type="entry name" value="Gfo/Idh/MocA_Oxidoreductase"/>
</dbReference>
<gene>
    <name evidence="2" type="ORF">HF577_00700</name>
</gene>
<dbReference type="PANTHER" id="PTHR43249">
    <property type="entry name" value="UDP-N-ACETYL-2-AMINO-2-DEOXY-D-GLUCURONATE OXIDASE"/>
    <property type="match status" value="1"/>
</dbReference>
<name>A0ABX1R5H3_9PSEU</name>
<dbReference type="PANTHER" id="PTHR43249:SF1">
    <property type="entry name" value="D-GLUCOSIDE 3-DEHYDROGENASE"/>
    <property type="match status" value="1"/>
</dbReference>